<accession>A0A2G8RD23</accession>
<feature type="domain" description="PLD phosphodiesterase" evidence="7">
    <location>
        <begin position="197"/>
        <end position="224"/>
    </location>
</feature>
<keyword evidence="6" id="KW-0812">Transmembrane</keyword>
<name>A0A2G8RD23_9RHOB</name>
<dbReference type="InterPro" id="IPR025202">
    <property type="entry name" value="PLD-like_dom"/>
</dbReference>
<evidence type="ECO:0000256" key="1">
    <source>
        <dbReference type="ARBA" id="ARBA00003145"/>
    </source>
</evidence>
<dbReference type="PANTHER" id="PTHR21248">
    <property type="entry name" value="CARDIOLIPIN SYNTHASE"/>
    <property type="match status" value="1"/>
</dbReference>
<reference evidence="8 9" key="1">
    <citation type="submission" date="2013-09" db="EMBL/GenBank/DDBJ databases">
        <title>Genome sequencing of Phaeobacter antarcticus sp. nov. SM1211.</title>
        <authorList>
            <person name="Zhang X.-Y."/>
            <person name="Liu C."/>
            <person name="Chen X.-L."/>
            <person name="Xie B.-B."/>
            <person name="Qin Q.-L."/>
            <person name="Rong J.-C."/>
            <person name="Zhang Y.-Z."/>
        </authorList>
    </citation>
    <scope>NUCLEOTIDE SEQUENCE [LARGE SCALE GENOMIC DNA]</scope>
    <source>
        <strain evidence="8 9">SM1211</strain>
    </source>
</reference>
<gene>
    <name evidence="8" type="ORF">P775_15150</name>
</gene>
<evidence type="ECO:0000256" key="5">
    <source>
        <dbReference type="ARBA" id="ARBA00029594"/>
    </source>
</evidence>
<dbReference type="InterPro" id="IPR001736">
    <property type="entry name" value="PLipase_D/transphosphatidylase"/>
</dbReference>
<dbReference type="AlphaFoldDB" id="A0A2G8RD23"/>
<dbReference type="Proteomes" id="UP000231259">
    <property type="component" value="Unassembled WGS sequence"/>
</dbReference>
<dbReference type="GO" id="GO:0032049">
    <property type="term" value="P:cardiolipin biosynthetic process"/>
    <property type="evidence" value="ECO:0007669"/>
    <property type="project" value="UniProtKB-ARBA"/>
</dbReference>
<evidence type="ECO:0000313" key="9">
    <source>
        <dbReference type="Proteomes" id="UP000231259"/>
    </source>
</evidence>
<protein>
    <recommendedName>
        <fullName evidence="3">Phospholipase D</fullName>
    </recommendedName>
    <alternativeName>
        <fullName evidence="5">Choline phosphatase</fullName>
    </alternativeName>
</protein>
<dbReference type="PANTHER" id="PTHR21248:SF22">
    <property type="entry name" value="PHOSPHOLIPASE D"/>
    <property type="match status" value="1"/>
</dbReference>
<keyword evidence="4" id="KW-0964">Secreted</keyword>
<dbReference type="Gene3D" id="3.30.870.10">
    <property type="entry name" value="Endonuclease Chain A"/>
    <property type="match status" value="2"/>
</dbReference>
<keyword evidence="6" id="KW-1133">Transmembrane helix</keyword>
<dbReference type="SUPFAM" id="SSF56024">
    <property type="entry name" value="Phospholipase D/nuclease"/>
    <property type="match status" value="2"/>
</dbReference>
<evidence type="ECO:0000256" key="2">
    <source>
        <dbReference type="ARBA" id="ARBA00004613"/>
    </source>
</evidence>
<evidence type="ECO:0000313" key="8">
    <source>
        <dbReference type="EMBL" id="PIL19474.1"/>
    </source>
</evidence>
<dbReference type="SMART" id="SM00155">
    <property type="entry name" value="PLDc"/>
    <property type="match status" value="2"/>
</dbReference>
<dbReference type="GO" id="GO:0005576">
    <property type="term" value="C:extracellular region"/>
    <property type="evidence" value="ECO:0007669"/>
    <property type="project" value="UniProtKB-SubCell"/>
</dbReference>
<keyword evidence="9" id="KW-1185">Reference proteome</keyword>
<dbReference type="PROSITE" id="PS50035">
    <property type="entry name" value="PLD"/>
    <property type="match status" value="2"/>
</dbReference>
<evidence type="ECO:0000259" key="7">
    <source>
        <dbReference type="PROSITE" id="PS50035"/>
    </source>
</evidence>
<dbReference type="EMBL" id="AWWI01000100">
    <property type="protein sequence ID" value="PIL19474.1"/>
    <property type="molecule type" value="Genomic_DNA"/>
</dbReference>
<comment type="subcellular location">
    <subcellularLocation>
        <location evidence="2">Secreted</location>
    </subcellularLocation>
</comment>
<feature type="transmembrane region" description="Helical" evidence="6">
    <location>
        <begin position="6"/>
        <end position="26"/>
    </location>
</feature>
<organism evidence="8 9">
    <name type="scientific">Puniceibacterium antarcticum</name>
    <dbReference type="NCBI Taxonomy" id="1206336"/>
    <lineage>
        <taxon>Bacteria</taxon>
        <taxon>Pseudomonadati</taxon>
        <taxon>Pseudomonadota</taxon>
        <taxon>Alphaproteobacteria</taxon>
        <taxon>Rhodobacterales</taxon>
        <taxon>Paracoccaceae</taxon>
        <taxon>Puniceibacterium</taxon>
    </lineage>
</organism>
<comment type="caution">
    <text evidence="8">The sequence shown here is derived from an EMBL/GenBank/DDBJ whole genome shotgun (WGS) entry which is preliminary data.</text>
</comment>
<dbReference type="Pfam" id="PF13091">
    <property type="entry name" value="PLDc_2"/>
    <property type="match status" value="2"/>
</dbReference>
<evidence type="ECO:0000256" key="4">
    <source>
        <dbReference type="ARBA" id="ARBA00022525"/>
    </source>
</evidence>
<feature type="transmembrane region" description="Helical" evidence="6">
    <location>
        <begin position="38"/>
        <end position="58"/>
    </location>
</feature>
<dbReference type="RefSeq" id="WP_099911638.1">
    <property type="nucleotide sequence ID" value="NZ_AWWI01000100.1"/>
</dbReference>
<evidence type="ECO:0000256" key="6">
    <source>
        <dbReference type="SAM" id="Phobius"/>
    </source>
</evidence>
<comment type="function">
    <text evidence="1">Could be a virulence factor.</text>
</comment>
<evidence type="ECO:0000256" key="3">
    <source>
        <dbReference type="ARBA" id="ARBA00018392"/>
    </source>
</evidence>
<dbReference type="GO" id="GO:0030572">
    <property type="term" value="F:phosphatidyltransferase activity"/>
    <property type="evidence" value="ECO:0007669"/>
    <property type="project" value="UniProtKB-ARBA"/>
</dbReference>
<sequence length="452" mass="49483">MTYWIEAHFAVVFGVTLTIVAAVIVLQQRRTPQSTAAWLCFMLLAPYLALPLFLGLGFRKSGRRFPAICFHRVPGDGVPVNELDSLFAHYGVPPSSDGNALRLIADGQDCWEEVLEIVRSAKETLDITYYLIADDAVGRAFVEALSERVRAGVRVRLIIDRLGGFWRPGKALAAYRRAGGLMHDFSPLIQAPAKGHLNLRNHRKMIVADGARVFSGGRNIGGEYLGPEADAGRWLDLSFAVEGPVVQTFADMFESDWSATGREDVPSAVRVTPRGTSHVQLVPSGPDLVDDPMHDGLVRAIHAAQDRIWLVTPYFLPTDPLSHALMIAARRGVDVRILLPEKSNQKIADFARGGYLRGLAAAGCRILRYQGGMIHAKAWVIDGSAAVGSANLDVRSMLLNLEMMLFVHDADTVAKVEAWFRGLLPVCKQGVHRAGLGRRLIEGVFRLGAPIL</sequence>
<feature type="domain" description="PLD phosphodiesterase" evidence="7">
    <location>
        <begin position="370"/>
        <end position="396"/>
    </location>
</feature>
<proteinExistence type="predicted"/>
<keyword evidence="6" id="KW-0472">Membrane</keyword>
<dbReference type="OrthoDB" id="9762009at2"/>